<dbReference type="Gene3D" id="2.40.110.10">
    <property type="entry name" value="Butyryl-CoA Dehydrogenase, subunit A, domain 2"/>
    <property type="match status" value="1"/>
</dbReference>
<feature type="binding site" evidence="4">
    <location>
        <begin position="152"/>
        <end position="155"/>
    </location>
    <ligand>
        <name>FAD</name>
        <dbReference type="ChEBI" id="CHEBI:57692"/>
    </ligand>
</feature>
<organism evidence="7 8">
    <name type="scientific">Bacillus cereus</name>
    <dbReference type="NCBI Taxonomy" id="1396"/>
    <lineage>
        <taxon>Bacteria</taxon>
        <taxon>Bacillati</taxon>
        <taxon>Bacillota</taxon>
        <taxon>Bacilli</taxon>
        <taxon>Bacillales</taxon>
        <taxon>Bacillaceae</taxon>
        <taxon>Bacillus</taxon>
        <taxon>Bacillus cereus group</taxon>
    </lineage>
</organism>
<dbReference type="InterPro" id="IPR004925">
    <property type="entry name" value="HpaB/PvcC/4-BUDH"/>
</dbReference>
<name>A0A2A8ZR23_BACCE</name>
<evidence type="ECO:0000313" key="7">
    <source>
        <dbReference type="EMBL" id="PFE07730.1"/>
    </source>
</evidence>
<dbReference type="InterPro" id="IPR046373">
    <property type="entry name" value="Acyl-CoA_Oxase/DH_mid-dom_sf"/>
</dbReference>
<accession>A0A2A8ZR23</accession>
<dbReference type="PANTHER" id="PTHR36117">
    <property type="entry name" value="4-HYDROXYPHENYLACETATE 3-MONOOXYGENASE-RELATED"/>
    <property type="match status" value="1"/>
</dbReference>
<evidence type="ECO:0000313" key="8">
    <source>
        <dbReference type="Proteomes" id="UP000220032"/>
    </source>
</evidence>
<gene>
    <name evidence="7" type="ORF">CN307_30520</name>
</gene>
<feature type="binding site" evidence="4">
    <location>
        <begin position="451"/>
        <end position="454"/>
    </location>
    <ligand>
        <name>FAD</name>
        <dbReference type="ChEBI" id="CHEBI:57692"/>
    </ligand>
</feature>
<dbReference type="PIRSF" id="PIRSF000331">
    <property type="entry name" value="HpaA_HpaB"/>
    <property type="match status" value="1"/>
</dbReference>
<dbReference type="PANTHER" id="PTHR36117:SF3">
    <property type="entry name" value="4-HYDROXYPHENYLACETATE 3-MONOOXYGENASE-RELATED"/>
    <property type="match status" value="1"/>
</dbReference>
<dbReference type="InterPro" id="IPR036250">
    <property type="entry name" value="AcylCo_DH-like_C"/>
</dbReference>
<feature type="binding site" evidence="4">
    <location>
        <position position="189"/>
    </location>
    <ligand>
        <name>FAD</name>
        <dbReference type="ChEBI" id="CHEBI:57692"/>
    </ligand>
</feature>
<dbReference type="Gene3D" id="1.10.3140.10">
    <property type="entry name" value="4-hydroxybutyryl-coa dehydratase, domain 1"/>
    <property type="match status" value="1"/>
</dbReference>
<dbReference type="Pfam" id="PF11794">
    <property type="entry name" value="HpaB_N"/>
    <property type="match status" value="1"/>
</dbReference>
<dbReference type="Gene3D" id="1.20.140.10">
    <property type="entry name" value="Butyryl-CoA Dehydrogenase, subunit A, domain 3"/>
    <property type="match status" value="1"/>
</dbReference>
<evidence type="ECO:0000256" key="2">
    <source>
        <dbReference type="ARBA" id="ARBA00022827"/>
    </source>
</evidence>
<feature type="domain" description="HpaB/PvcC/4-BUDH N-terminal" evidence="6">
    <location>
        <begin position="8"/>
        <end position="270"/>
    </location>
</feature>
<dbReference type="EMBL" id="NTRR01000083">
    <property type="protein sequence ID" value="PFE07730.1"/>
    <property type="molecule type" value="Genomic_DNA"/>
</dbReference>
<dbReference type="InterPro" id="IPR024719">
    <property type="entry name" value="HpaB/PvcC/4-BUDH_C"/>
</dbReference>
<keyword evidence="1" id="KW-0285">Flavoprotein</keyword>
<dbReference type="GO" id="GO:0016627">
    <property type="term" value="F:oxidoreductase activity, acting on the CH-CH group of donors"/>
    <property type="evidence" value="ECO:0007669"/>
    <property type="project" value="InterPro"/>
</dbReference>
<proteinExistence type="predicted"/>
<dbReference type="InterPro" id="IPR024674">
    <property type="entry name" value="HpaB/PvcC/4-BUDH_N"/>
</dbReference>
<evidence type="ECO:0000256" key="3">
    <source>
        <dbReference type="ARBA" id="ARBA00023002"/>
    </source>
</evidence>
<evidence type="ECO:0000259" key="6">
    <source>
        <dbReference type="Pfam" id="PF11794"/>
    </source>
</evidence>
<sequence>MDQFKNLFIKSLQDGRSVWLKGKQIDVTKNESFKGTLATITDLYDLFKDPTHQQLVGYLSPKTNMWVHTAFLVPKSYEDILKRRTAFETWSQRTDGVMSRLSDYARSRLTGWYAYRELYKEYDPQFPNKIASYYEKARDQHRFISVVQRDPQINRSAQHSVDINELGLLRMTRKTTDGIFLSGAKMIGTASPYSNDLLIYPVTRLKREQSSLAHFLIVAANSPGLHMICRESFATDSTQKVDYPISSKYDEMDALLIFDDVFVPWEHVLLYDNPEALWKLKSDVASNSLAYHQAVVRLLIKLEFVTAIACEMAEAIGAESYLHVQEKLGELIMQIETIRALVLSSEREGKLEEHKTYLPNFKYIETARNLGSKYYPRAIEILQLIGAGGFIQLPSSVEDFQSPLSHLLERYFKGANISAEHKTKLFKLAWDIIGSPLGSRHELYERFYAGDPIRNIANQYINYDKLKFKNMVSKFLNT</sequence>
<dbReference type="SUPFAM" id="SSF47203">
    <property type="entry name" value="Acyl-CoA dehydrogenase C-terminal domain-like"/>
    <property type="match status" value="1"/>
</dbReference>
<dbReference type="SUPFAM" id="SSF56645">
    <property type="entry name" value="Acyl-CoA dehydrogenase NM domain-like"/>
    <property type="match status" value="1"/>
</dbReference>
<dbReference type="Proteomes" id="UP000220032">
    <property type="component" value="Unassembled WGS sequence"/>
</dbReference>
<dbReference type="RefSeq" id="WP_098344071.1">
    <property type="nucleotide sequence ID" value="NZ_NTRR01000083.1"/>
</dbReference>
<evidence type="ECO:0000256" key="4">
    <source>
        <dbReference type="PIRSR" id="PIRSR000331-2"/>
    </source>
</evidence>
<reference evidence="7 8" key="1">
    <citation type="submission" date="2017-09" db="EMBL/GenBank/DDBJ databases">
        <title>Large-scale bioinformatics analysis of Bacillus genomes uncovers conserved roles of natural products in bacterial physiology.</title>
        <authorList>
            <consortium name="Agbiome Team Llc"/>
            <person name="Bleich R.M."/>
            <person name="Grubbs K.J."/>
            <person name="Santa Maria K.C."/>
            <person name="Allen S.E."/>
            <person name="Farag S."/>
            <person name="Shank E.A."/>
            <person name="Bowers A."/>
        </authorList>
    </citation>
    <scope>NUCLEOTIDE SEQUENCE [LARGE SCALE GENOMIC DNA]</scope>
    <source>
        <strain evidence="7 8">AFS022681</strain>
    </source>
</reference>
<comment type="caution">
    <text evidence="7">The sequence shown here is derived from an EMBL/GenBank/DDBJ whole genome shotgun (WGS) entry which is preliminary data.</text>
</comment>
<dbReference type="InterPro" id="IPR009100">
    <property type="entry name" value="AcylCoA_DH/oxidase_NM_dom_sf"/>
</dbReference>
<keyword evidence="2 4" id="KW-0274">FAD</keyword>
<dbReference type="Pfam" id="PF03241">
    <property type="entry name" value="HpaB"/>
    <property type="match status" value="1"/>
</dbReference>
<dbReference type="AlphaFoldDB" id="A0A2A8ZR23"/>
<evidence type="ECO:0000259" key="5">
    <source>
        <dbReference type="Pfam" id="PF03241"/>
    </source>
</evidence>
<keyword evidence="3" id="KW-0560">Oxidoreductase</keyword>
<evidence type="ECO:0000256" key="1">
    <source>
        <dbReference type="ARBA" id="ARBA00022630"/>
    </source>
</evidence>
<protein>
    <submittedName>
        <fullName evidence="7">4-hydroxyphenylacetate 3-hydroxylase</fullName>
    </submittedName>
</protein>
<feature type="domain" description="HpaB/PvcC/4-BUDH C-terminal" evidence="5">
    <location>
        <begin position="284"/>
        <end position="476"/>
    </location>
</feature>